<name>M7AVN0_CHEMY</name>
<evidence type="ECO:0000313" key="3">
    <source>
        <dbReference type="Proteomes" id="UP000031443"/>
    </source>
</evidence>
<keyword evidence="3" id="KW-1185">Reference proteome</keyword>
<proteinExistence type="predicted"/>
<feature type="compositionally biased region" description="Basic residues" evidence="1">
    <location>
        <begin position="107"/>
        <end position="116"/>
    </location>
</feature>
<gene>
    <name evidence="2" type="ORF">UY3_14161</name>
</gene>
<protein>
    <submittedName>
        <fullName evidence="2">Uncharacterized protein</fullName>
    </submittedName>
</protein>
<sequence>MPRKEDQLLLEVVRGAPGAGNTGAVHKDPGPHHHHPDRRNDSGRTLKDSIRCHYAENLKWKRTRARCLRCPASGTPGTTSSPGAASPGSPTGGSSTGPDSTVPLKGAIHHGNRDKHRRKCGYANKTLPQQGVPVTINFILFACDNTISNLFSTDYGHYEKGVIGENLKADKLKFR</sequence>
<accession>M7AVN0</accession>
<feature type="region of interest" description="Disordered" evidence="1">
    <location>
        <begin position="16"/>
        <end position="45"/>
    </location>
</feature>
<feature type="region of interest" description="Disordered" evidence="1">
    <location>
        <begin position="73"/>
        <end position="116"/>
    </location>
</feature>
<dbReference type="AlphaFoldDB" id="M7AVN0"/>
<reference evidence="3" key="1">
    <citation type="journal article" date="2013" name="Nat. Genet.">
        <title>The draft genomes of soft-shell turtle and green sea turtle yield insights into the development and evolution of the turtle-specific body plan.</title>
        <authorList>
            <person name="Wang Z."/>
            <person name="Pascual-Anaya J."/>
            <person name="Zadissa A."/>
            <person name="Li W."/>
            <person name="Niimura Y."/>
            <person name="Huang Z."/>
            <person name="Li C."/>
            <person name="White S."/>
            <person name="Xiong Z."/>
            <person name="Fang D."/>
            <person name="Wang B."/>
            <person name="Ming Y."/>
            <person name="Chen Y."/>
            <person name="Zheng Y."/>
            <person name="Kuraku S."/>
            <person name="Pignatelli M."/>
            <person name="Herrero J."/>
            <person name="Beal K."/>
            <person name="Nozawa M."/>
            <person name="Li Q."/>
            <person name="Wang J."/>
            <person name="Zhang H."/>
            <person name="Yu L."/>
            <person name="Shigenobu S."/>
            <person name="Wang J."/>
            <person name="Liu J."/>
            <person name="Flicek P."/>
            <person name="Searle S."/>
            <person name="Wang J."/>
            <person name="Kuratani S."/>
            <person name="Yin Y."/>
            <person name="Aken B."/>
            <person name="Zhang G."/>
            <person name="Irie N."/>
        </authorList>
    </citation>
    <scope>NUCLEOTIDE SEQUENCE [LARGE SCALE GENOMIC DNA]</scope>
</reference>
<evidence type="ECO:0000313" key="2">
    <source>
        <dbReference type="EMBL" id="EMP28774.1"/>
    </source>
</evidence>
<evidence type="ECO:0000256" key="1">
    <source>
        <dbReference type="SAM" id="MobiDB-lite"/>
    </source>
</evidence>
<organism evidence="2 3">
    <name type="scientific">Chelonia mydas</name>
    <name type="common">Green sea-turtle</name>
    <name type="synonym">Chelonia agassizi</name>
    <dbReference type="NCBI Taxonomy" id="8469"/>
    <lineage>
        <taxon>Eukaryota</taxon>
        <taxon>Metazoa</taxon>
        <taxon>Chordata</taxon>
        <taxon>Craniata</taxon>
        <taxon>Vertebrata</taxon>
        <taxon>Euteleostomi</taxon>
        <taxon>Archelosauria</taxon>
        <taxon>Testudinata</taxon>
        <taxon>Testudines</taxon>
        <taxon>Cryptodira</taxon>
        <taxon>Durocryptodira</taxon>
        <taxon>Americhelydia</taxon>
        <taxon>Chelonioidea</taxon>
        <taxon>Cheloniidae</taxon>
        <taxon>Chelonia</taxon>
    </lineage>
</organism>
<dbReference type="EMBL" id="KB560900">
    <property type="protein sequence ID" value="EMP28774.1"/>
    <property type="molecule type" value="Genomic_DNA"/>
</dbReference>
<feature type="compositionally biased region" description="Low complexity" evidence="1">
    <location>
        <begin position="73"/>
        <end position="89"/>
    </location>
</feature>
<dbReference type="Proteomes" id="UP000031443">
    <property type="component" value="Unassembled WGS sequence"/>
</dbReference>